<accession>A0AC60W8W2</accession>
<sequence length="372" mass="41127">MRVPDNIKTFALSDEGLKPYIMFQDYWNHFKALNGATNVEFMKVKEDGTPISFAEKEEQMNLALKSEILKHASVTTLDTFSIEQWANHPSIRWATFAVISAMIDMVLPQSLIESIGLYTDVRAIGFGDSASFDVKPRDLFVISKAGRAQRTAEMRKQFSGQITVLPENRQISVQVALYKVLAGKESLAEFVAKAIMSIESEVTRDVFTVFNTAMEALDNAGDDALRYAGYTQSTLVALAQKVSAWNGGQRAIVAGTQLALQNILPADSNYRYDFQSDFVKVGYIRTAFGYDVMALPQVADWRTEFKLMLDDNNVYVLSPSANKLVKLVLEGATLSNVSGMYDRANLTQDATLYKAWGTAIATNALAGIITLA</sequence>
<comment type="caution">
    <text evidence="1">The sequence shown here is derived from an EMBL/GenBank/DDBJ whole genome shotgun (WGS) entry which is preliminary data.</text>
</comment>
<proteinExistence type="predicted"/>
<evidence type="ECO:0000313" key="2">
    <source>
        <dbReference type="Proteomes" id="UP000591542"/>
    </source>
</evidence>
<organism evidence="1 2">
    <name type="scientific">Candidatus Nitrosomaritimum aestuariumsis</name>
    <dbReference type="NCBI Taxonomy" id="3342354"/>
    <lineage>
        <taxon>Archaea</taxon>
        <taxon>Nitrososphaerota</taxon>
        <taxon>Nitrososphaeria</taxon>
        <taxon>Nitrosopumilales</taxon>
        <taxon>Nitrosopumilaceae</taxon>
        <taxon>Candidatus Nitrosomaritimum</taxon>
    </lineage>
</organism>
<gene>
    <name evidence="1" type="ORF">H2B01_05950</name>
</gene>
<name>A0AC60W8W2_9ARCH</name>
<dbReference type="EMBL" id="JACEMX010000121">
    <property type="protein sequence ID" value="MBA4463708.1"/>
    <property type="molecule type" value="Genomic_DNA"/>
</dbReference>
<protein>
    <submittedName>
        <fullName evidence="1">Uncharacterized protein</fullName>
    </submittedName>
</protein>
<reference evidence="1 2" key="1">
    <citation type="journal article" date="2020" name="Appl. Environ. Microbiol.">
        <title>Genomic Characteristics of a Novel Species of Ammonia-Oxidizing Archaea from the Jiulong River Estuary.</title>
        <authorList>
            <person name="Zou D."/>
            <person name="Wan R."/>
            <person name="Han L."/>
            <person name="Xu M.N."/>
            <person name="Liu Y."/>
            <person name="Liu H."/>
            <person name="Kao S.J."/>
            <person name="Li M."/>
        </authorList>
    </citation>
    <scope>NUCLEOTIDE SEQUENCE [LARGE SCALE GENOMIC DNA]</scope>
    <source>
        <strain evidence="1">S2bin1</strain>
    </source>
</reference>
<dbReference type="Proteomes" id="UP000591542">
    <property type="component" value="Unassembled WGS sequence"/>
</dbReference>
<evidence type="ECO:0000313" key="1">
    <source>
        <dbReference type="EMBL" id="MBA4463708.1"/>
    </source>
</evidence>